<evidence type="ECO:0000313" key="3">
    <source>
        <dbReference type="WBParaSite" id="SCUD_0001226501-mRNA-1"/>
    </source>
</evidence>
<protein>
    <submittedName>
        <fullName evidence="3">MBF1 domain-containing protein</fullName>
    </submittedName>
</protein>
<dbReference type="Proteomes" id="UP000279833">
    <property type="component" value="Unassembled WGS sequence"/>
</dbReference>
<accession>A0A183KB74</accession>
<dbReference type="AlphaFoldDB" id="A0A183KB74"/>
<dbReference type="EMBL" id="UZAK01034991">
    <property type="protein sequence ID" value="VDP48088.1"/>
    <property type="molecule type" value="Genomic_DNA"/>
</dbReference>
<evidence type="ECO:0000313" key="2">
    <source>
        <dbReference type="Proteomes" id="UP000279833"/>
    </source>
</evidence>
<reference evidence="1 2" key="2">
    <citation type="submission" date="2018-11" db="EMBL/GenBank/DDBJ databases">
        <authorList>
            <consortium name="Pathogen Informatics"/>
        </authorList>
    </citation>
    <scope>NUCLEOTIDE SEQUENCE [LARGE SCALE GENOMIC DNA]</scope>
    <source>
        <strain evidence="1">Dakar</strain>
        <strain evidence="2">Dakar, Senegal</strain>
    </source>
</reference>
<keyword evidence="2" id="KW-1185">Reference proteome</keyword>
<name>A0A183KB74_9TREM</name>
<sequence>MEDVRTKRGADITSDHHLVAAKMKLKLKNTGQFGRQH</sequence>
<evidence type="ECO:0000313" key="1">
    <source>
        <dbReference type="EMBL" id="VDP48088.1"/>
    </source>
</evidence>
<proteinExistence type="predicted"/>
<gene>
    <name evidence="1" type="ORF">SCUD_LOCUS12262</name>
</gene>
<dbReference type="WBParaSite" id="SCUD_0001226501-mRNA-1">
    <property type="protein sequence ID" value="SCUD_0001226501-mRNA-1"/>
    <property type="gene ID" value="SCUD_0001226501"/>
</dbReference>
<organism evidence="3">
    <name type="scientific">Schistosoma curassoni</name>
    <dbReference type="NCBI Taxonomy" id="6186"/>
    <lineage>
        <taxon>Eukaryota</taxon>
        <taxon>Metazoa</taxon>
        <taxon>Spiralia</taxon>
        <taxon>Lophotrochozoa</taxon>
        <taxon>Platyhelminthes</taxon>
        <taxon>Trematoda</taxon>
        <taxon>Digenea</taxon>
        <taxon>Strigeidida</taxon>
        <taxon>Schistosomatoidea</taxon>
        <taxon>Schistosomatidae</taxon>
        <taxon>Schistosoma</taxon>
    </lineage>
</organism>
<reference evidence="3" key="1">
    <citation type="submission" date="2016-06" db="UniProtKB">
        <authorList>
            <consortium name="WormBaseParasite"/>
        </authorList>
    </citation>
    <scope>IDENTIFICATION</scope>
</reference>